<protein>
    <submittedName>
        <fullName evidence="1">Uncharacterized protein</fullName>
    </submittedName>
</protein>
<organism evidence="1">
    <name type="scientific">Anguilla anguilla</name>
    <name type="common">European freshwater eel</name>
    <name type="synonym">Muraena anguilla</name>
    <dbReference type="NCBI Taxonomy" id="7936"/>
    <lineage>
        <taxon>Eukaryota</taxon>
        <taxon>Metazoa</taxon>
        <taxon>Chordata</taxon>
        <taxon>Craniata</taxon>
        <taxon>Vertebrata</taxon>
        <taxon>Euteleostomi</taxon>
        <taxon>Actinopterygii</taxon>
        <taxon>Neopterygii</taxon>
        <taxon>Teleostei</taxon>
        <taxon>Anguilliformes</taxon>
        <taxon>Anguillidae</taxon>
        <taxon>Anguilla</taxon>
    </lineage>
</organism>
<dbReference type="AlphaFoldDB" id="A0A0E9UII6"/>
<reference evidence="1" key="1">
    <citation type="submission" date="2014-11" db="EMBL/GenBank/DDBJ databases">
        <authorList>
            <person name="Amaro Gonzalez C."/>
        </authorList>
    </citation>
    <scope>NUCLEOTIDE SEQUENCE</scope>
</reference>
<evidence type="ECO:0000313" key="1">
    <source>
        <dbReference type="EMBL" id="JAH64768.1"/>
    </source>
</evidence>
<proteinExistence type="predicted"/>
<sequence length="27" mass="2816">MSDSRGSTVISIVHSPTAISLEANLVM</sequence>
<accession>A0A0E9UII6</accession>
<reference evidence="1" key="2">
    <citation type="journal article" date="2015" name="Fish Shellfish Immunol.">
        <title>Early steps in the European eel (Anguilla anguilla)-Vibrio vulnificus interaction in the gills: Role of the RtxA13 toxin.</title>
        <authorList>
            <person name="Callol A."/>
            <person name="Pajuelo D."/>
            <person name="Ebbesson L."/>
            <person name="Teles M."/>
            <person name="MacKenzie S."/>
            <person name="Amaro C."/>
        </authorList>
    </citation>
    <scope>NUCLEOTIDE SEQUENCE</scope>
</reference>
<dbReference type="EMBL" id="GBXM01043809">
    <property type="protein sequence ID" value="JAH64768.1"/>
    <property type="molecule type" value="Transcribed_RNA"/>
</dbReference>
<name>A0A0E9UII6_ANGAN</name>